<dbReference type="GO" id="GO:0047936">
    <property type="term" value="F:glucose 1-dehydrogenase [NAD(P)+] activity"/>
    <property type="evidence" value="ECO:0007669"/>
    <property type="project" value="UniProtKB-EC"/>
</dbReference>
<name>A0ABY5MJW2_9HYPH</name>
<proteinExistence type="inferred from homology"/>
<dbReference type="Proteomes" id="UP001342418">
    <property type="component" value="Chromosome"/>
</dbReference>
<evidence type="ECO:0000256" key="1">
    <source>
        <dbReference type="ARBA" id="ARBA00006484"/>
    </source>
</evidence>
<comment type="similarity">
    <text evidence="1">Belongs to the short-chain dehydrogenases/reductases (SDR) family.</text>
</comment>
<dbReference type="EC" id="1.1.1.47" evidence="5"/>
<dbReference type="SMART" id="SM00822">
    <property type="entry name" value="PKS_KR"/>
    <property type="match status" value="1"/>
</dbReference>
<dbReference type="EMBL" id="CP030941">
    <property type="protein sequence ID" value="UUP17529.1"/>
    <property type="molecule type" value="Genomic_DNA"/>
</dbReference>
<dbReference type="InterPro" id="IPR057326">
    <property type="entry name" value="KR_dom"/>
</dbReference>
<keyword evidence="3" id="KW-0520">NAD</keyword>
<evidence type="ECO:0000313" key="5">
    <source>
        <dbReference type="EMBL" id="UUP17529.1"/>
    </source>
</evidence>
<keyword evidence="2 5" id="KW-0560">Oxidoreductase</keyword>
<dbReference type="RefSeq" id="WP_338529851.1">
    <property type="nucleotide sequence ID" value="NZ_CP030941.1"/>
</dbReference>
<evidence type="ECO:0000259" key="4">
    <source>
        <dbReference type="SMART" id="SM00822"/>
    </source>
</evidence>
<evidence type="ECO:0000313" key="6">
    <source>
        <dbReference type="Proteomes" id="UP001342418"/>
    </source>
</evidence>
<dbReference type="SUPFAM" id="SSF51735">
    <property type="entry name" value="NAD(P)-binding Rossmann-fold domains"/>
    <property type="match status" value="1"/>
</dbReference>
<dbReference type="PANTHER" id="PTHR24321">
    <property type="entry name" value="DEHYDROGENASES, SHORT CHAIN"/>
    <property type="match status" value="1"/>
</dbReference>
<feature type="domain" description="Ketoreductase" evidence="4">
    <location>
        <begin position="6"/>
        <end position="189"/>
    </location>
</feature>
<keyword evidence="6" id="KW-1185">Reference proteome</keyword>
<dbReference type="Pfam" id="PF13561">
    <property type="entry name" value="adh_short_C2"/>
    <property type="match status" value="1"/>
</dbReference>
<dbReference type="CDD" id="cd05233">
    <property type="entry name" value="SDR_c"/>
    <property type="match status" value="1"/>
</dbReference>
<reference evidence="5 6" key="1">
    <citation type="submission" date="2018-07" db="EMBL/GenBank/DDBJ databases">
        <title>Genome sequence of Nitratireductor thuwali#1536.</title>
        <authorList>
            <person name="Michoud G."/>
            <person name="Merlino G."/>
            <person name="Sefrji F.O."/>
            <person name="Daffonchio D."/>
        </authorList>
    </citation>
    <scope>NUCLEOTIDE SEQUENCE [LARGE SCALE GENOMIC DNA]</scope>
    <source>
        <strain evidence="6">Nit1536</strain>
    </source>
</reference>
<dbReference type="PRINTS" id="PR00081">
    <property type="entry name" value="GDHRDH"/>
</dbReference>
<protein>
    <submittedName>
        <fullName evidence="5">Glucose 1-dehydrogenase</fullName>
        <ecNumber evidence="5">1.1.1.47</ecNumber>
    </submittedName>
</protein>
<dbReference type="NCBIfam" id="NF005559">
    <property type="entry name" value="PRK07231.1"/>
    <property type="match status" value="1"/>
</dbReference>
<dbReference type="PANTHER" id="PTHR24321:SF8">
    <property type="entry name" value="ESTRADIOL 17-BETA-DEHYDROGENASE 8-RELATED"/>
    <property type="match status" value="1"/>
</dbReference>
<accession>A0ABY5MJW2</accession>
<dbReference type="InterPro" id="IPR036291">
    <property type="entry name" value="NAD(P)-bd_dom_sf"/>
</dbReference>
<sequence length="267" mass="27862">MALDGKAAIVTGAATGIGYAIAERLLREGVRVVIADIDAEKGARAIADLEQFGEVRFVKADVGKSLDVHNLVASTIDTLGDIDILVNNAGIVHGADFLDIKEEDFDRVLKVNLKGTFMVGQAVARYMADKVKGGGAPGVIVNMSSVNAVFAIANQVPYSVSKGGVNQLTKVMALSLAPYGIRVNAIGPGSIMTDMLASVNADPAAKNRILSRTPLGRIGDPKEIASIAAFLASDDASYITGQTIYADGGRLPLNYTVAVKDGEEDEA</sequence>
<dbReference type="InterPro" id="IPR020904">
    <property type="entry name" value="Sc_DH/Rdtase_CS"/>
</dbReference>
<dbReference type="InterPro" id="IPR002347">
    <property type="entry name" value="SDR_fam"/>
</dbReference>
<evidence type="ECO:0000256" key="2">
    <source>
        <dbReference type="ARBA" id="ARBA00023002"/>
    </source>
</evidence>
<dbReference type="PRINTS" id="PR00080">
    <property type="entry name" value="SDRFAMILY"/>
</dbReference>
<evidence type="ECO:0000256" key="3">
    <source>
        <dbReference type="ARBA" id="ARBA00023027"/>
    </source>
</evidence>
<dbReference type="PROSITE" id="PS00061">
    <property type="entry name" value="ADH_SHORT"/>
    <property type="match status" value="1"/>
</dbReference>
<gene>
    <name evidence="5" type="primary">gdh_3</name>
    <name evidence="5" type="ORF">NTH_01998</name>
</gene>
<dbReference type="Gene3D" id="3.40.50.720">
    <property type="entry name" value="NAD(P)-binding Rossmann-like Domain"/>
    <property type="match status" value="1"/>
</dbReference>
<organism evidence="5 6">
    <name type="scientific">Nitratireductor thuwali</name>
    <dbReference type="NCBI Taxonomy" id="2267699"/>
    <lineage>
        <taxon>Bacteria</taxon>
        <taxon>Pseudomonadati</taxon>
        <taxon>Pseudomonadota</taxon>
        <taxon>Alphaproteobacteria</taxon>
        <taxon>Hyphomicrobiales</taxon>
        <taxon>Phyllobacteriaceae</taxon>
        <taxon>Nitratireductor</taxon>
    </lineage>
</organism>